<evidence type="ECO:0000259" key="3">
    <source>
        <dbReference type="PROSITE" id="PS50097"/>
    </source>
</evidence>
<dbReference type="InterPro" id="IPR045005">
    <property type="entry name" value="BPM1-6"/>
</dbReference>
<accession>A0AAD8W6U6</accession>
<dbReference type="InterPro" id="IPR002083">
    <property type="entry name" value="MATH/TRAF_dom"/>
</dbReference>
<protein>
    <submittedName>
        <fullName evidence="5">Uncharacterized protein</fullName>
    </submittedName>
</protein>
<evidence type="ECO:0000259" key="4">
    <source>
        <dbReference type="PROSITE" id="PS50144"/>
    </source>
</evidence>
<dbReference type="EMBL" id="JAUUTY010000004">
    <property type="protein sequence ID" value="KAK1643249.1"/>
    <property type="molecule type" value="Genomic_DNA"/>
</dbReference>
<organism evidence="5 6">
    <name type="scientific">Lolium multiflorum</name>
    <name type="common">Italian ryegrass</name>
    <name type="synonym">Lolium perenne subsp. multiflorum</name>
    <dbReference type="NCBI Taxonomy" id="4521"/>
    <lineage>
        <taxon>Eukaryota</taxon>
        <taxon>Viridiplantae</taxon>
        <taxon>Streptophyta</taxon>
        <taxon>Embryophyta</taxon>
        <taxon>Tracheophyta</taxon>
        <taxon>Spermatophyta</taxon>
        <taxon>Magnoliopsida</taxon>
        <taxon>Liliopsida</taxon>
        <taxon>Poales</taxon>
        <taxon>Poaceae</taxon>
        <taxon>BOP clade</taxon>
        <taxon>Pooideae</taxon>
        <taxon>Poodae</taxon>
        <taxon>Poeae</taxon>
        <taxon>Poeae Chloroplast Group 2 (Poeae type)</taxon>
        <taxon>Loliodinae</taxon>
        <taxon>Loliinae</taxon>
        <taxon>Lolium</taxon>
    </lineage>
</organism>
<dbReference type="PROSITE" id="PS50097">
    <property type="entry name" value="BTB"/>
    <property type="match status" value="1"/>
</dbReference>
<feature type="domain" description="BTB" evidence="3">
    <location>
        <begin position="191"/>
        <end position="259"/>
    </location>
</feature>
<dbReference type="PANTHER" id="PTHR26379">
    <property type="entry name" value="BTB/POZ AND MATH DOMAIN-CONTAINING PROTEIN 1"/>
    <property type="match status" value="1"/>
</dbReference>
<sequence length="383" mass="42518">MSSFSGVSVVTEGKHCTTSAVNARTDSGYHLLVVKDYSRTVQEIPNGEQIISGAFMVGGHQWCIGYGPNGVDPSSADFISLHICLCGDDDEVEEVVEAKFVCTFVDQVEYQKPMRIRATKTCSFSGKGDAYGHSLFEKRDTLERSAHLKDDCFTIRCDIMVCKDPSTGDAVGTLSDVHQHFDHLLQNKVGADVTFEVNGQTFAAHRCVLAARSKVFMAQLFGPMTESNTSSVIHIKDMEAKVFAALLKFIYTDSFPEMDKDNNMEEGGQDEEKEEEVESVWLQDLFVAADRYELQRLKLLCEGHLAEGLCVSSVASTLALAEQHYCHGLKEACLKFIQDQSLTCLEKVMATDGWELIITTYPSVLKEIIAKVASSHKHKKRKQ</sequence>
<comment type="pathway">
    <text evidence="1">Protein modification; protein ubiquitination.</text>
</comment>
<evidence type="ECO:0000256" key="2">
    <source>
        <dbReference type="ARBA" id="ARBA00010846"/>
    </source>
</evidence>
<dbReference type="Pfam" id="PF00651">
    <property type="entry name" value="BTB"/>
    <property type="match status" value="1"/>
</dbReference>
<dbReference type="Pfam" id="PF22486">
    <property type="entry name" value="MATH_2"/>
    <property type="match status" value="1"/>
</dbReference>
<name>A0AAD8W6U6_LOLMU</name>
<dbReference type="AlphaFoldDB" id="A0AAD8W6U6"/>
<dbReference type="Pfam" id="PF24570">
    <property type="entry name" value="BACK_BPM_SPOP"/>
    <property type="match status" value="1"/>
</dbReference>
<dbReference type="InterPro" id="IPR011333">
    <property type="entry name" value="SKP1/BTB/POZ_sf"/>
</dbReference>
<dbReference type="PANTHER" id="PTHR26379:SF295">
    <property type="entry name" value="OS10G0429651 PROTEIN"/>
    <property type="match status" value="1"/>
</dbReference>
<dbReference type="PROSITE" id="PS50144">
    <property type="entry name" value="MATH"/>
    <property type="match status" value="1"/>
</dbReference>
<evidence type="ECO:0000313" key="6">
    <source>
        <dbReference type="Proteomes" id="UP001231189"/>
    </source>
</evidence>
<dbReference type="CDD" id="cd00121">
    <property type="entry name" value="MATH"/>
    <property type="match status" value="1"/>
</dbReference>
<dbReference type="Gene3D" id="2.60.210.10">
    <property type="entry name" value="Apoptosis, Tumor Necrosis Factor Receptor Associated Protein 2, Chain A"/>
    <property type="match status" value="1"/>
</dbReference>
<dbReference type="InterPro" id="IPR056423">
    <property type="entry name" value="BACK_BPM_SPOP"/>
</dbReference>
<dbReference type="InterPro" id="IPR000210">
    <property type="entry name" value="BTB/POZ_dom"/>
</dbReference>
<dbReference type="InterPro" id="IPR008974">
    <property type="entry name" value="TRAF-like"/>
</dbReference>
<comment type="caution">
    <text evidence="5">The sequence shown here is derived from an EMBL/GenBank/DDBJ whole genome shotgun (WGS) entry which is preliminary data.</text>
</comment>
<dbReference type="SUPFAM" id="SSF54695">
    <property type="entry name" value="POZ domain"/>
    <property type="match status" value="1"/>
</dbReference>
<keyword evidence="6" id="KW-1185">Reference proteome</keyword>
<dbReference type="SMART" id="SM00225">
    <property type="entry name" value="BTB"/>
    <property type="match status" value="1"/>
</dbReference>
<feature type="domain" description="MATH" evidence="4">
    <location>
        <begin position="27"/>
        <end position="159"/>
    </location>
</feature>
<dbReference type="GO" id="GO:0016567">
    <property type="term" value="P:protein ubiquitination"/>
    <property type="evidence" value="ECO:0007669"/>
    <property type="project" value="InterPro"/>
</dbReference>
<gene>
    <name evidence="5" type="ORF">QYE76_061054</name>
</gene>
<dbReference type="SUPFAM" id="SSF49599">
    <property type="entry name" value="TRAF domain-like"/>
    <property type="match status" value="1"/>
</dbReference>
<dbReference type="Proteomes" id="UP001231189">
    <property type="component" value="Unassembled WGS sequence"/>
</dbReference>
<comment type="similarity">
    <text evidence="2">Belongs to the Tdpoz family.</text>
</comment>
<evidence type="ECO:0000256" key="1">
    <source>
        <dbReference type="ARBA" id="ARBA00004906"/>
    </source>
</evidence>
<reference evidence="5" key="1">
    <citation type="submission" date="2023-07" db="EMBL/GenBank/DDBJ databases">
        <title>A chromosome-level genome assembly of Lolium multiflorum.</title>
        <authorList>
            <person name="Chen Y."/>
            <person name="Copetti D."/>
            <person name="Kolliker R."/>
            <person name="Studer B."/>
        </authorList>
    </citation>
    <scope>NUCLEOTIDE SEQUENCE</scope>
    <source>
        <strain evidence="5">02402/16</strain>
        <tissue evidence="5">Leaf</tissue>
    </source>
</reference>
<dbReference type="Gene3D" id="3.30.710.10">
    <property type="entry name" value="Potassium Channel Kv1.1, Chain A"/>
    <property type="match status" value="1"/>
</dbReference>
<proteinExistence type="inferred from homology"/>
<evidence type="ECO:0000313" key="5">
    <source>
        <dbReference type="EMBL" id="KAK1643249.1"/>
    </source>
</evidence>
<dbReference type="Gene3D" id="1.25.40.420">
    <property type="match status" value="1"/>
</dbReference>